<feature type="region of interest" description="Disordered" evidence="1">
    <location>
        <begin position="229"/>
        <end position="275"/>
    </location>
</feature>
<name>A0A9Q4HWR0_MEDGN</name>
<comment type="caution">
    <text evidence="2">The sequence shown here is derived from an EMBL/GenBank/DDBJ whole genome shotgun (WGS) entry which is preliminary data.</text>
</comment>
<dbReference type="EMBL" id="JAPRAY010000002">
    <property type="protein sequence ID" value="MCZ0666245.1"/>
    <property type="molecule type" value="Genomic_DNA"/>
</dbReference>
<feature type="compositionally biased region" description="Acidic residues" evidence="1">
    <location>
        <begin position="243"/>
        <end position="252"/>
    </location>
</feature>
<feature type="region of interest" description="Disordered" evidence="1">
    <location>
        <begin position="73"/>
        <end position="92"/>
    </location>
</feature>
<evidence type="ECO:0000256" key="1">
    <source>
        <dbReference type="SAM" id="MobiDB-lite"/>
    </source>
</evidence>
<feature type="compositionally biased region" description="Basic and acidic residues" evidence="1">
    <location>
        <begin position="233"/>
        <end position="242"/>
    </location>
</feature>
<reference evidence="2" key="1">
    <citation type="submission" date="2022-11" db="EMBL/GenBank/DDBJ databases">
        <title>Temperate bacteriophages infecting mucin-degrading bacterium Ruminococcus gnavus from the human gut.</title>
        <authorList>
            <person name="Buttimer C."/>
        </authorList>
    </citation>
    <scope>NUCLEOTIDE SEQUENCE</scope>
    <source>
        <strain evidence="2">CCUG 49994</strain>
    </source>
</reference>
<protein>
    <submittedName>
        <fullName evidence="2">Uncharacterized protein</fullName>
    </submittedName>
</protein>
<dbReference type="Proteomes" id="UP001079535">
    <property type="component" value="Unassembled WGS sequence"/>
</dbReference>
<organism evidence="2 3">
    <name type="scientific">Mediterraneibacter gnavus</name>
    <name type="common">Ruminococcus gnavus</name>
    <dbReference type="NCBI Taxonomy" id="33038"/>
    <lineage>
        <taxon>Bacteria</taxon>
        <taxon>Bacillati</taxon>
        <taxon>Bacillota</taxon>
        <taxon>Clostridia</taxon>
        <taxon>Lachnospirales</taxon>
        <taxon>Lachnospiraceae</taxon>
        <taxon>Mediterraneibacter</taxon>
    </lineage>
</organism>
<gene>
    <name evidence="2" type="ORF">OZZ17_01645</name>
</gene>
<evidence type="ECO:0000313" key="2">
    <source>
        <dbReference type="EMBL" id="MCZ0666245.1"/>
    </source>
</evidence>
<dbReference type="RefSeq" id="WP_268803264.1">
    <property type="nucleotide sequence ID" value="NZ_JAPRAY010000002.1"/>
</dbReference>
<evidence type="ECO:0000313" key="3">
    <source>
        <dbReference type="Proteomes" id="UP001079535"/>
    </source>
</evidence>
<proteinExistence type="predicted"/>
<sequence>MAKKLKNLEVTKVDFVDEGANQGANIKLFKRKDQNDNPVVAVPVQDPMKEQKNLFKRLMHSIGKSLGFNDEEIDSFSEPASDGNVQKGNSQTFGDKMTEVKRQKVADEIWSICYALQSSLQSILYDEDLEREKAKEMMEQSISEFDEIIAESVESWSNGKLCGIRKSLDDSELESMRKFRDKLDSDIQKAMEKQRGELEDMLKIDKSKMTAEERAAYDAIIKKYAVETEEEPVDKSKVKPGENEDEMEEEETEKGCGGGKKPTKKSASSEEGEDIYKGLHPLVAAEIQRLRKRADEAEERELMEVAKKYEIIGKKPEDLVPTLKSLKAAGGTAYNDMIGILDSAVSMAEAGGTFEEIGKSGHGRTGTPVAKSNSEAKIESIAKGYMEKDPNLNFTDAVAKAWENNMDLMAAYEEEAGI</sequence>
<feature type="compositionally biased region" description="Polar residues" evidence="1">
    <location>
        <begin position="83"/>
        <end position="92"/>
    </location>
</feature>
<accession>A0A9Q4HWR0</accession>
<dbReference type="AlphaFoldDB" id="A0A9Q4HWR0"/>